<proteinExistence type="predicted"/>
<keyword evidence="3" id="KW-1185">Reference proteome</keyword>
<evidence type="ECO:0000313" key="2">
    <source>
        <dbReference type="EMBL" id="MPC29491.1"/>
    </source>
</evidence>
<dbReference type="EMBL" id="VSRR010002082">
    <property type="protein sequence ID" value="MPC29491.1"/>
    <property type="molecule type" value="Genomic_DNA"/>
</dbReference>
<name>A0A5B7E657_PORTR</name>
<organism evidence="2 3">
    <name type="scientific">Portunus trituberculatus</name>
    <name type="common">Swimming crab</name>
    <name type="synonym">Neptunus trituberculatus</name>
    <dbReference type="NCBI Taxonomy" id="210409"/>
    <lineage>
        <taxon>Eukaryota</taxon>
        <taxon>Metazoa</taxon>
        <taxon>Ecdysozoa</taxon>
        <taxon>Arthropoda</taxon>
        <taxon>Crustacea</taxon>
        <taxon>Multicrustacea</taxon>
        <taxon>Malacostraca</taxon>
        <taxon>Eumalacostraca</taxon>
        <taxon>Eucarida</taxon>
        <taxon>Decapoda</taxon>
        <taxon>Pleocyemata</taxon>
        <taxon>Brachyura</taxon>
        <taxon>Eubrachyura</taxon>
        <taxon>Portunoidea</taxon>
        <taxon>Portunidae</taxon>
        <taxon>Portuninae</taxon>
        <taxon>Portunus</taxon>
    </lineage>
</organism>
<feature type="region of interest" description="Disordered" evidence="1">
    <location>
        <begin position="23"/>
        <end position="50"/>
    </location>
</feature>
<comment type="caution">
    <text evidence="2">The sequence shown here is derived from an EMBL/GenBank/DDBJ whole genome shotgun (WGS) entry which is preliminary data.</text>
</comment>
<protein>
    <submittedName>
        <fullName evidence="2">Uncharacterized protein</fullName>
    </submittedName>
</protein>
<evidence type="ECO:0000256" key="1">
    <source>
        <dbReference type="SAM" id="MobiDB-lite"/>
    </source>
</evidence>
<accession>A0A5B7E657</accession>
<gene>
    <name evidence="2" type="ORF">E2C01_022728</name>
</gene>
<feature type="compositionally biased region" description="Basic and acidic residues" evidence="1">
    <location>
        <begin position="23"/>
        <end position="43"/>
    </location>
</feature>
<dbReference type="AlphaFoldDB" id="A0A5B7E657"/>
<evidence type="ECO:0000313" key="3">
    <source>
        <dbReference type="Proteomes" id="UP000324222"/>
    </source>
</evidence>
<sequence>MDIEKKELPIQRPDPEEILRHLYHQDQDQDREQNYEPYERGDGSNDSTLRASYSGMLAKANYEFAKNTRHFGI</sequence>
<dbReference type="Proteomes" id="UP000324222">
    <property type="component" value="Unassembled WGS sequence"/>
</dbReference>
<reference evidence="2 3" key="1">
    <citation type="submission" date="2019-05" db="EMBL/GenBank/DDBJ databases">
        <title>Another draft genome of Portunus trituberculatus and its Hox gene families provides insights of decapod evolution.</title>
        <authorList>
            <person name="Jeong J.-H."/>
            <person name="Song I."/>
            <person name="Kim S."/>
            <person name="Choi T."/>
            <person name="Kim D."/>
            <person name="Ryu S."/>
            <person name="Kim W."/>
        </authorList>
    </citation>
    <scope>NUCLEOTIDE SEQUENCE [LARGE SCALE GENOMIC DNA]</scope>
    <source>
        <tissue evidence="2">Muscle</tissue>
    </source>
</reference>